<comment type="subcellular location">
    <subcellularLocation>
        <location evidence="1 9">Nucleus</location>
        <location evidence="1 9">Nuclear pore complex</location>
    </subcellularLocation>
</comment>
<accession>A0ABD3MRL3</accession>
<comment type="caution">
    <text evidence="11">The sequence shown here is derived from an EMBL/GenBank/DDBJ whole genome shotgun (WGS) entry which is preliminary data.</text>
</comment>
<evidence type="ECO:0000256" key="8">
    <source>
        <dbReference type="ARBA" id="ARBA00023242"/>
    </source>
</evidence>
<dbReference type="PANTHER" id="PTHR13373:SF21">
    <property type="entry name" value="NUCLEAR PORE COMPLEX PROTEIN NUP85"/>
    <property type="match status" value="1"/>
</dbReference>
<dbReference type="AlphaFoldDB" id="A0ABD3MRL3"/>
<dbReference type="GO" id="GO:0051028">
    <property type="term" value="P:mRNA transport"/>
    <property type="evidence" value="ECO:0007669"/>
    <property type="project" value="UniProtKB-KW"/>
</dbReference>
<dbReference type="EMBL" id="JALLPJ020001382">
    <property type="protein sequence ID" value="KAL3766636.1"/>
    <property type="molecule type" value="Genomic_DNA"/>
</dbReference>
<comment type="function">
    <text evidence="9">Functions as a component of the nuclear pore complex (NPC).</text>
</comment>
<dbReference type="GO" id="GO:0005643">
    <property type="term" value="C:nuclear pore"/>
    <property type="evidence" value="ECO:0007669"/>
    <property type="project" value="UniProtKB-SubCell"/>
</dbReference>
<sequence>MTQPPINSSIPLKSQAIAWDPTAPFSLSLCPLPTASSDSTNNVPEQKVDQDPTNKATPLSILLSHDGTGIHPIETTCLLSLLESRDAYLQSKEKDATALSIRYRRSLCECLMELQPHPNPNTTDMDTKDHNVDNYESLALIYAMMHLTEIYLLPTKKNGRRIVDKLDDMAGSLTANTIRYLRTHHCSYDVNSPAVVELLEMDQPEYYVPSTIIDEPLFVGPFREPYYNLVLHLINLGQLSNAWGVLTRHSSCRRAEEEALRGEAISKEGEGWSLLRAILLSAPLPGGRGEEDDSGLVGEDEEDRDDGEEVDLEANDLLMPEVPRSSYCLWEAHPKAANLQRAERLRNKCLGLGVDPLAEDVQVYPEVYSENVALNVFYAWQRTAKSHMVPNRIGGYQCGALFTRLPQLEQICGVLLGHTISSGDWAEMLISELVYSRPSINPADIAIRARVHMTSCGVVDGGQESMVLKVMEGNAAEVISSMFSFGGASGAALPAVLVRSKSRSGDFFMYQTDLVCGCNLQTSLISNLLIDSGVMALPVLETEILLSAAEAILSSFSIRGQADVGVRTAVRLLLPHSPPKRIGEEICYEPRIAAIIYETISHRFPQSDAEALGLLNLCEEMINRGSARIADACESLAFCRATQHASTRNVSKCMYWLMRGIEVMTVWLPEDYRRSLGFACRRHLDALCEESADGLLSCLAAVSRSNGDDQEELTRTTGLALNRASTVLQAVLDDDSMTTPLKDSVEVALLYHIVEIANEQAESNNKKVAAHIVSCLEEQPSGGAAITLANSKMYFKLLQIAASILSEEEKTSDDSMSSASCAFTSSGLHILMVRLNQVMFWEGKTSEHTDYFAAVQLMLCKGLMRALATAGSQVEVKQAARVLSLEDEVALMLGASV</sequence>
<dbReference type="Pfam" id="PF07575">
    <property type="entry name" value="Nucleopor_Nup85"/>
    <property type="match status" value="1"/>
</dbReference>
<evidence type="ECO:0000256" key="2">
    <source>
        <dbReference type="ARBA" id="ARBA00005573"/>
    </source>
</evidence>
<comment type="similarity">
    <text evidence="2 9">Belongs to the nucleoporin Nup85 family.</text>
</comment>
<keyword evidence="3 9" id="KW-0813">Transport</keyword>
<keyword evidence="6 9" id="KW-0811">Translocation</keyword>
<gene>
    <name evidence="11" type="ORF">ACHAWO_013983</name>
</gene>
<keyword evidence="5 9" id="KW-0653">Protein transport</keyword>
<evidence type="ECO:0000256" key="7">
    <source>
        <dbReference type="ARBA" id="ARBA00023132"/>
    </source>
</evidence>
<evidence type="ECO:0000256" key="10">
    <source>
        <dbReference type="SAM" id="MobiDB-lite"/>
    </source>
</evidence>
<proteinExistence type="inferred from homology"/>
<keyword evidence="12" id="KW-1185">Reference proteome</keyword>
<dbReference type="GO" id="GO:0031965">
    <property type="term" value="C:nuclear membrane"/>
    <property type="evidence" value="ECO:0007669"/>
    <property type="project" value="UniProtKB-UniRule"/>
</dbReference>
<reference evidence="11 12" key="1">
    <citation type="submission" date="2024-10" db="EMBL/GenBank/DDBJ databases">
        <title>Updated reference genomes for cyclostephanoid diatoms.</title>
        <authorList>
            <person name="Roberts W.R."/>
            <person name="Alverson A.J."/>
        </authorList>
    </citation>
    <scope>NUCLEOTIDE SEQUENCE [LARGE SCALE GENOMIC DNA]</scope>
    <source>
        <strain evidence="11 12">AJA010-31</strain>
    </source>
</reference>
<name>A0ABD3MRL3_9STRA</name>
<evidence type="ECO:0000256" key="1">
    <source>
        <dbReference type="ARBA" id="ARBA00004567"/>
    </source>
</evidence>
<keyword evidence="9" id="KW-0472">Membrane</keyword>
<evidence type="ECO:0000256" key="9">
    <source>
        <dbReference type="RuleBase" id="RU365073"/>
    </source>
</evidence>
<protein>
    <recommendedName>
        <fullName evidence="9">Nuclear pore complex protein Nup85</fullName>
    </recommendedName>
</protein>
<feature type="region of interest" description="Disordered" evidence="10">
    <location>
        <begin position="35"/>
        <end position="55"/>
    </location>
</feature>
<evidence type="ECO:0000313" key="12">
    <source>
        <dbReference type="Proteomes" id="UP001530400"/>
    </source>
</evidence>
<keyword evidence="7 9" id="KW-0906">Nuclear pore complex</keyword>
<evidence type="ECO:0000256" key="5">
    <source>
        <dbReference type="ARBA" id="ARBA00022927"/>
    </source>
</evidence>
<dbReference type="PANTHER" id="PTHR13373">
    <property type="entry name" value="FROUNT PROTEIN-RELATED"/>
    <property type="match status" value="1"/>
</dbReference>
<evidence type="ECO:0000256" key="6">
    <source>
        <dbReference type="ARBA" id="ARBA00023010"/>
    </source>
</evidence>
<feature type="compositionally biased region" description="Acidic residues" evidence="10">
    <location>
        <begin position="290"/>
        <end position="308"/>
    </location>
</feature>
<dbReference type="GO" id="GO:0015031">
    <property type="term" value="P:protein transport"/>
    <property type="evidence" value="ECO:0007669"/>
    <property type="project" value="UniProtKB-KW"/>
</dbReference>
<keyword evidence="4 9" id="KW-0509">mRNA transport</keyword>
<evidence type="ECO:0000256" key="4">
    <source>
        <dbReference type="ARBA" id="ARBA00022816"/>
    </source>
</evidence>
<evidence type="ECO:0000256" key="3">
    <source>
        <dbReference type="ARBA" id="ARBA00022448"/>
    </source>
</evidence>
<comment type="subunit">
    <text evidence="9">Component of the nuclear pore complex (NPC).</text>
</comment>
<dbReference type="Proteomes" id="UP001530400">
    <property type="component" value="Unassembled WGS sequence"/>
</dbReference>
<keyword evidence="8 9" id="KW-0539">Nucleus</keyword>
<dbReference type="InterPro" id="IPR011502">
    <property type="entry name" value="Nucleoporin_Nup85"/>
</dbReference>
<evidence type="ECO:0000313" key="11">
    <source>
        <dbReference type="EMBL" id="KAL3766636.1"/>
    </source>
</evidence>
<organism evidence="11 12">
    <name type="scientific">Cyclotella atomus</name>
    <dbReference type="NCBI Taxonomy" id="382360"/>
    <lineage>
        <taxon>Eukaryota</taxon>
        <taxon>Sar</taxon>
        <taxon>Stramenopiles</taxon>
        <taxon>Ochrophyta</taxon>
        <taxon>Bacillariophyta</taxon>
        <taxon>Coscinodiscophyceae</taxon>
        <taxon>Thalassiosirophycidae</taxon>
        <taxon>Stephanodiscales</taxon>
        <taxon>Stephanodiscaceae</taxon>
        <taxon>Cyclotella</taxon>
    </lineage>
</organism>
<feature type="compositionally biased region" description="Polar residues" evidence="10">
    <location>
        <begin position="35"/>
        <end position="44"/>
    </location>
</feature>
<feature type="region of interest" description="Disordered" evidence="10">
    <location>
        <begin position="285"/>
        <end position="308"/>
    </location>
</feature>